<dbReference type="AlphaFoldDB" id="A0A178HMY5"/>
<dbReference type="PANTHER" id="PTHR43639:SF1">
    <property type="entry name" value="SHORT-CHAIN DEHYDROGENASE_REDUCTASE FAMILY PROTEIN"/>
    <property type="match status" value="1"/>
</dbReference>
<keyword evidence="2" id="KW-0560">Oxidoreductase</keyword>
<dbReference type="RefSeq" id="WP_067459399.1">
    <property type="nucleotide sequence ID" value="NZ_LVVY01000124.1"/>
</dbReference>
<dbReference type="InterPro" id="IPR036291">
    <property type="entry name" value="NAD(P)-bd_dom_sf"/>
</dbReference>
<reference evidence="3 4" key="1">
    <citation type="submission" date="2016-03" db="EMBL/GenBank/DDBJ databases">
        <title>Genome sequencing of Devosia sp. S37.</title>
        <authorList>
            <person name="Mohd Nor M."/>
        </authorList>
    </citation>
    <scope>NUCLEOTIDE SEQUENCE [LARGE SCALE GENOMIC DNA]</scope>
    <source>
        <strain evidence="3 4">S37</strain>
    </source>
</reference>
<organism evidence="3 4">
    <name type="scientific">Devosia elaeis</name>
    <dbReference type="NCBI Taxonomy" id="1770058"/>
    <lineage>
        <taxon>Bacteria</taxon>
        <taxon>Pseudomonadati</taxon>
        <taxon>Pseudomonadota</taxon>
        <taxon>Alphaproteobacteria</taxon>
        <taxon>Hyphomicrobiales</taxon>
        <taxon>Devosiaceae</taxon>
        <taxon>Devosia</taxon>
    </lineage>
</organism>
<dbReference type="EMBL" id="LVVY01000124">
    <property type="protein sequence ID" value="OAM74213.1"/>
    <property type="molecule type" value="Genomic_DNA"/>
</dbReference>
<comment type="similarity">
    <text evidence="1">Belongs to the short-chain dehydrogenases/reductases (SDR) family.</text>
</comment>
<evidence type="ECO:0000256" key="2">
    <source>
        <dbReference type="ARBA" id="ARBA00023002"/>
    </source>
</evidence>
<dbReference type="Proteomes" id="UP000078389">
    <property type="component" value="Unassembled WGS sequence"/>
</dbReference>
<dbReference type="PRINTS" id="PR00081">
    <property type="entry name" value="GDHRDH"/>
</dbReference>
<evidence type="ECO:0000256" key="1">
    <source>
        <dbReference type="ARBA" id="ARBA00006484"/>
    </source>
</evidence>
<dbReference type="InterPro" id="IPR002347">
    <property type="entry name" value="SDR_fam"/>
</dbReference>
<dbReference type="Gene3D" id="3.40.50.720">
    <property type="entry name" value="NAD(P)-binding Rossmann-like Domain"/>
    <property type="match status" value="1"/>
</dbReference>
<accession>A0A178HMY5</accession>
<dbReference type="Pfam" id="PF00106">
    <property type="entry name" value="adh_short"/>
    <property type="match status" value="1"/>
</dbReference>
<comment type="caution">
    <text evidence="3">The sequence shown here is derived from an EMBL/GenBank/DDBJ whole genome shotgun (WGS) entry which is preliminary data.</text>
</comment>
<proteinExistence type="inferred from homology"/>
<evidence type="ECO:0000313" key="4">
    <source>
        <dbReference type="Proteomes" id="UP000078389"/>
    </source>
</evidence>
<evidence type="ECO:0000313" key="3">
    <source>
        <dbReference type="EMBL" id="OAM74213.1"/>
    </source>
</evidence>
<dbReference type="SUPFAM" id="SSF51735">
    <property type="entry name" value="NAD(P)-binding Rossmann-fold domains"/>
    <property type="match status" value="1"/>
</dbReference>
<name>A0A178HMY5_9HYPH</name>
<gene>
    <name evidence="3" type="ORF">A3840_16435</name>
</gene>
<dbReference type="STRING" id="1770058.A3840_16435"/>
<dbReference type="OrthoDB" id="9786360at2"/>
<dbReference type="PANTHER" id="PTHR43639">
    <property type="entry name" value="OXIDOREDUCTASE, SHORT-CHAIN DEHYDROGENASE/REDUCTASE FAMILY (AFU_ORTHOLOGUE AFUA_5G02870)"/>
    <property type="match status" value="1"/>
</dbReference>
<keyword evidence="4" id="KW-1185">Reference proteome</keyword>
<dbReference type="GO" id="GO:0016491">
    <property type="term" value="F:oxidoreductase activity"/>
    <property type="evidence" value="ECO:0007669"/>
    <property type="project" value="UniProtKB-KW"/>
</dbReference>
<protein>
    <submittedName>
        <fullName evidence="3">Short-chain dehydrogenase</fullName>
    </submittedName>
</protein>
<sequence length="262" mass="27902">MPKSKIPAPNQTGSVALVTGAGDRIGAAIAFALAMEGHAVIIHYRSDADGARALRARIRAEGGRAEIVKADLGKRTQRQTLIARAAEPFGPLTVLVNNASIFEPDSAADIDEKLWDAHFAIHAEAPVFLARDFAAQLPDGVEGNIVNMIDERVLHPTPAFFSYYLSKSVLWTATRTLAQSLAPAIRVNAIGPGPVLPNARQSQAEFDASVQALPLQRHAGPEAIARGILAILSMPSYTGQMLALDGGEHLEFPPRSGPTPRL</sequence>
<dbReference type="NCBIfam" id="NF006597">
    <property type="entry name" value="PRK09134.1"/>
    <property type="match status" value="1"/>
</dbReference>